<dbReference type="Pfam" id="PF01638">
    <property type="entry name" value="HxlR"/>
    <property type="match status" value="1"/>
</dbReference>
<evidence type="ECO:0000259" key="5">
    <source>
        <dbReference type="PROSITE" id="PS51118"/>
    </source>
</evidence>
<dbReference type="SUPFAM" id="SSF46785">
    <property type="entry name" value="Winged helix' DNA-binding domain"/>
    <property type="match status" value="1"/>
</dbReference>
<dbReference type="GO" id="GO:0003677">
    <property type="term" value="F:DNA binding"/>
    <property type="evidence" value="ECO:0007669"/>
    <property type="project" value="UniProtKB-KW"/>
</dbReference>
<dbReference type="PANTHER" id="PTHR33204">
    <property type="entry name" value="TRANSCRIPTIONAL REGULATOR, MARR FAMILY"/>
    <property type="match status" value="1"/>
</dbReference>
<dbReference type="Proteomes" id="UP000248724">
    <property type="component" value="Unassembled WGS sequence"/>
</dbReference>
<reference evidence="6 7" key="1">
    <citation type="journal article" date="2017" name="Nature">
        <title>Atmospheric trace gases support primary production in Antarctic desert surface soil.</title>
        <authorList>
            <person name="Ji M."/>
            <person name="Greening C."/>
            <person name="Vanwonterghem I."/>
            <person name="Carere C.R."/>
            <person name="Bay S.K."/>
            <person name="Steen J.A."/>
            <person name="Montgomery K."/>
            <person name="Lines T."/>
            <person name="Beardall J."/>
            <person name="van Dorst J."/>
            <person name="Snape I."/>
            <person name="Stott M.B."/>
            <person name="Hugenholtz P."/>
            <person name="Ferrari B.C."/>
        </authorList>
    </citation>
    <scope>NUCLEOTIDE SEQUENCE [LARGE SCALE GENOMIC DNA]</scope>
    <source>
        <strain evidence="6">RRmetagenome_bin12</strain>
    </source>
</reference>
<dbReference type="EMBL" id="QHBU01000218">
    <property type="protein sequence ID" value="PZR79197.1"/>
    <property type="molecule type" value="Genomic_DNA"/>
</dbReference>
<comment type="caution">
    <text evidence="6">The sequence shown here is derived from an EMBL/GenBank/DDBJ whole genome shotgun (WGS) entry which is preliminary data.</text>
</comment>
<dbReference type="SUPFAM" id="SSF55718">
    <property type="entry name" value="SCP-like"/>
    <property type="match status" value="1"/>
</dbReference>
<gene>
    <name evidence="6" type="ORF">DLM65_11280</name>
</gene>
<dbReference type="Gene3D" id="1.10.10.10">
    <property type="entry name" value="Winged helix-like DNA-binding domain superfamily/Winged helix DNA-binding domain"/>
    <property type="match status" value="1"/>
</dbReference>
<evidence type="ECO:0000256" key="4">
    <source>
        <dbReference type="SAM" id="MobiDB-lite"/>
    </source>
</evidence>
<keyword evidence="1" id="KW-0805">Transcription regulation</keyword>
<dbReference type="InterPro" id="IPR036390">
    <property type="entry name" value="WH_DNA-bd_sf"/>
</dbReference>
<dbReference type="Pfam" id="PF02036">
    <property type="entry name" value="SCP2"/>
    <property type="match status" value="1"/>
</dbReference>
<organism evidence="6 7">
    <name type="scientific">Candidatus Aeolococcus gillhamiae</name>
    <dbReference type="NCBI Taxonomy" id="3127015"/>
    <lineage>
        <taxon>Bacteria</taxon>
        <taxon>Bacillati</taxon>
        <taxon>Candidatus Dormiibacterota</taxon>
        <taxon>Candidatus Dormibacteria</taxon>
        <taxon>Candidatus Aeolococcales</taxon>
        <taxon>Candidatus Aeolococcaceae</taxon>
        <taxon>Candidatus Aeolococcus</taxon>
    </lineage>
</organism>
<evidence type="ECO:0000256" key="1">
    <source>
        <dbReference type="ARBA" id="ARBA00023015"/>
    </source>
</evidence>
<feature type="compositionally biased region" description="Polar residues" evidence="4">
    <location>
        <begin position="255"/>
        <end position="270"/>
    </location>
</feature>
<dbReference type="PANTHER" id="PTHR33204:SF18">
    <property type="entry name" value="TRANSCRIPTIONAL REGULATORY PROTEIN"/>
    <property type="match status" value="1"/>
</dbReference>
<dbReference type="InterPro" id="IPR002577">
    <property type="entry name" value="HTH_HxlR"/>
</dbReference>
<proteinExistence type="predicted"/>
<evidence type="ECO:0000313" key="6">
    <source>
        <dbReference type="EMBL" id="PZR79197.1"/>
    </source>
</evidence>
<evidence type="ECO:0000313" key="7">
    <source>
        <dbReference type="Proteomes" id="UP000248724"/>
    </source>
</evidence>
<dbReference type="PROSITE" id="PS51118">
    <property type="entry name" value="HTH_HXLR"/>
    <property type="match status" value="1"/>
</dbReference>
<dbReference type="InterPro" id="IPR036527">
    <property type="entry name" value="SCP2_sterol-bd_dom_sf"/>
</dbReference>
<evidence type="ECO:0000256" key="3">
    <source>
        <dbReference type="ARBA" id="ARBA00023163"/>
    </source>
</evidence>
<evidence type="ECO:0000256" key="2">
    <source>
        <dbReference type="ARBA" id="ARBA00023125"/>
    </source>
</evidence>
<feature type="region of interest" description="Disordered" evidence="4">
    <location>
        <begin position="235"/>
        <end position="270"/>
    </location>
</feature>
<keyword evidence="2" id="KW-0238">DNA-binding</keyword>
<feature type="domain" description="HTH hxlR-type" evidence="5">
    <location>
        <begin position="8"/>
        <end position="105"/>
    </location>
</feature>
<dbReference type="AlphaFoldDB" id="A0A2W5Z4Z9"/>
<protein>
    <submittedName>
        <fullName evidence="6">Transcriptional regulator</fullName>
    </submittedName>
</protein>
<keyword evidence="3" id="KW-0804">Transcription</keyword>
<dbReference type="InterPro" id="IPR011991">
    <property type="entry name" value="ArsR-like_HTH"/>
</dbReference>
<sequence>MNSYGQYCPVAKGAEIFADRWTPLILREMLAGVHRFSDIQRGLPGISRSLLVERLRRLERANVVERRVRSDGRTADYHLTPAGEELRPVVMALGEWAARRAFGDPEPDELKPEVLMGWIARGVKRDLLPDHRVIVRFDLGSTRKRWWWLVLQPGDVSVCRHDPGFELDISVTAELADLYRVWLGRLTLSEAICDELVRIDGATPLVRAFSRWFGLSPLAPAVHGGLQSCVVDDLQPGASSSTGSGPPPTEALPVTRQSPVRQPNQAVATR</sequence>
<accession>A0A2W5Z4Z9</accession>
<name>A0A2W5Z4Z9_9BACT</name>
<dbReference type="InterPro" id="IPR036388">
    <property type="entry name" value="WH-like_DNA-bd_sf"/>
</dbReference>
<dbReference type="InterPro" id="IPR003033">
    <property type="entry name" value="SCP2_sterol-bd_dom"/>
</dbReference>
<dbReference type="CDD" id="cd00090">
    <property type="entry name" value="HTH_ARSR"/>
    <property type="match status" value="1"/>
</dbReference>